<keyword evidence="2" id="KW-1185">Reference proteome</keyword>
<reference evidence="2" key="1">
    <citation type="journal article" date="2009" name="Science">
        <title>The B73 maize genome: complexity, diversity, and dynamics.</title>
        <authorList>
            <person name="Schnable P.S."/>
            <person name="Ware D."/>
            <person name="Fulton R.S."/>
            <person name="Stein J.C."/>
            <person name="Wei F."/>
            <person name="Pasternak S."/>
            <person name="Liang C."/>
            <person name="Zhang J."/>
            <person name="Fulton L."/>
            <person name="Graves T.A."/>
            <person name="Minx P."/>
            <person name="Reily A.D."/>
            <person name="Courtney L."/>
            <person name="Kruchowski S.S."/>
            <person name="Tomlinson C."/>
            <person name="Strong C."/>
            <person name="Delehaunty K."/>
            <person name="Fronick C."/>
            <person name="Courtney B."/>
            <person name="Rock S.M."/>
            <person name="Belter E."/>
            <person name="Du F."/>
            <person name="Kim K."/>
            <person name="Abbott R.M."/>
            <person name="Cotton M."/>
            <person name="Levy A."/>
            <person name="Marchetto P."/>
            <person name="Ochoa K."/>
            <person name="Jackson S.M."/>
            <person name="Gillam B."/>
            <person name="Chen W."/>
            <person name="Yan L."/>
            <person name="Higginbotham J."/>
            <person name="Cardenas M."/>
            <person name="Waligorski J."/>
            <person name="Applebaum E."/>
            <person name="Phelps L."/>
            <person name="Falcone J."/>
            <person name="Kanchi K."/>
            <person name="Thane T."/>
            <person name="Scimone A."/>
            <person name="Thane N."/>
            <person name="Henke J."/>
            <person name="Wang T."/>
            <person name="Ruppert J."/>
            <person name="Shah N."/>
            <person name="Rotter K."/>
            <person name="Hodges J."/>
            <person name="Ingenthron E."/>
            <person name="Cordes M."/>
            <person name="Kohlberg S."/>
            <person name="Sgro J."/>
            <person name="Delgado B."/>
            <person name="Mead K."/>
            <person name="Chinwalla A."/>
            <person name="Leonard S."/>
            <person name="Crouse K."/>
            <person name="Collura K."/>
            <person name="Kudrna D."/>
            <person name="Currie J."/>
            <person name="He R."/>
            <person name="Angelova A."/>
            <person name="Rajasekar S."/>
            <person name="Mueller T."/>
            <person name="Lomeli R."/>
            <person name="Scara G."/>
            <person name="Ko A."/>
            <person name="Delaney K."/>
            <person name="Wissotski M."/>
            <person name="Lopez G."/>
            <person name="Campos D."/>
            <person name="Braidotti M."/>
            <person name="Ashley E."/>
            <person name="Golser W."/>
            <person name="Kim H."/>
            <person name="Lee S."/>
            <person name="Lin J."/>
            <person name="Dujmic Z."/>
            <person name="Kim W."/>
            <person name="Talag J."/>
            <person name="Zuccolo A."/>
            <person name="Fan C."/>
            <person name="Sebastian A."/>
            <person name="Kramer M."/>
            <person name="Spiegel L."/>
            <person name="Nascimento L."/>
            <person name="Zutavern T."/>
            <person name="Miller B."/>
            <person name="Ambroise C."/>
            <person name="Muller S."/>
            <person name="Spooner W."/>
            <person name="Narechania A."/>
            <person name="Ren L."/>
            <person name="Wei S."/>
            <person name="Kumari S."/>
            <person name="Faga B."/>
            <person name="Levy M.J."/>
            <person name="McMahan L."/>
            <person name="Van Buren P."/>
            <person name="Vaughn M.W."/>
            <person name="Ying K."/>
            <person name="Yeh C.-T."/>
            <person name="Emrich S.J."/>
            <person name="Jia Y."/>
            <person name="Kalyanaraman A."/>
            <person name="Hsia A.-P."/>
            <person name="Barbazuk W.B."/>
            <person name="Baucom R.S."/>
            <person name="Brutnell T.P."/>
            <person name="Carpita N.C."/>
            <person name="Chaparro C."/>
            <person name="Chia J.-M."/>
            <person name="Deragon J.-M."/>
            <person name="Estill J.C."/>
            <person name="Fu Y."/>
            <person name="Jeddeloh J.A."/>
            <person name="Han Y."/>
            <person name="Lee H."/>
            <person name="Li P."/>
            <person name="Lisch D.R."/>
            <person name="Liu S."/>
            <person name="Liu Z."/>
            <person name="Nagel D.H."/>
            <person name="McCann M.C."/>
            <person name="SanMiguel P."/>
            <person name="Myers A.M."/>
            <person name="Nettleton D."/>
            <person name="Nguyen J."/>
            <person name="Penning B.W."/>
            <person name="Ponnala L."/>
            <person name="Schneider K.L."/>
            <person name="Schwartz D.C."/>
            <person name="Sharma A."/>
            <person name="Soderlund C."/>
            <person name="Springer N.M."/>
            <person name="Sun Q."/>
            <person name="Wang H."/>
            <person name="Waterman M."/>
            <person name="Westerman R."/>
            <person name="Wolfgruber T.K."/>
            <person name="Yang L."/>
            <person name="Yu Y."/>
            <person name="Zhang L."/>
            <person name="Zhou S."/>
            <person name="Zhu Q."/>
            <person name="Bennetzen J.L."/>
            <person name="Dawe R.K."/>
            <person name="Jiang J."/>
            <person name="Jiang N."/>
            <person name="Presting G.G."/>
            <person name="Wessler S.R."/>
            <person name="Aluru S."/>
            <person name="Martienssen R.A."/>
            <person name="Clifton S.W."/>
            <person name="McCombie W.R."/>
            <person name="Wing R.A."/>
            <person name="Wilson R.K."/>
        </authorList>
    </citation>
    <scope>NUCLEOTIDE SEQUENCE [LARGE SCALE GENOMIC DNA]</scope>
    <source>
        <strain evidence="2">cv. B73</strain>
    </source>
</reference>
<accession>A0A804QJL7</accession>
<dbReference type="EnsemblPlants" id="Zm00001eb339740_T001">
    <property type="protein sequence ID" value="Zm00001eb339740_P001"/>
    <property type="gene ID" value="Zm00001eb339740"/>
</dbReference>
<dbReference type="AlphaFoldDB" id="A0A804QJL7"/>
<reference evidence="1" key="3">
    <citation type="submission" date="2021-05" db="UniProtKB">
        <authorList>
            <consortium name="EnsemblPlants"/>
        </authorList>
    </citation>
    <scope>IDENTIFICATION</scope>
    <source>
        <strain evidence="1">cv. B73</strain>
    </source>
</reference>
<sequence length="98" mass="10519">MWDVVVVSGGHYDGVGGDTAAALELGATAGEPPDPRHYPHVAGADPGEGADFEHGVLPLAFLSWSGPRMSREVRKKQIILEGWKWEWAGKGLIWGSLL</sequence>
<dbReference type="FunCoup" id="A0A804QJL7">
    <property type="interactions" value="473"/>
</dbReference>
<reference evidence="1" key="2">
    <citation type="submission" date="2019-07" db="EMBL/GenBank/DDBJ databases">
        <authorList>
            <person name="Seetharam A."/>
            <person name="Woodhouse M."/>
            <person name="Cannon E."/>
        </authorList>
    </citation>
    <scope>NUCLEOTIDE SEQUENCE [LARGE SCALE GENOMIC DNA]</scope>
    <source>
        <strain evidence="1">cv. B73</strain>
    </source>
</reference>
<organism evidence="1 2">
    <name type="scientific">Zea mays</name>
    <name type="common">Maize</name>
    <dbReference type="NCBI Taxonomy" id="4577"/>
    <lineage>
        <taxon>Eukaryota</taxon>
        <taxon>Viridiplantae</taxon>
        <taxon>Streptophyta</taxon>
        <taxon>Embryophyta</taxon>
        <taxon>Tracheophyta</taxon>
        <taxon>Spermatophyta</taxon>
        <taxon>Magnoliopsida</taxon>
        <taxon>Liliopsida</taxon>
        <taxon>Poales</taxon>
        <taxon>Poaceae</taxon>
        <taxon>PACMAD clade</taxon>
        <taxon>Panicoideae</taxon>
        <taxon>Andropogonodae</taxon>
        <taxon>Andropogoneae</taxon>
        <taxon>Tripsacinae</taxon>
        <taxon>Zea</taxon>
    </lineage>
</organism>
<protein>
    <submittedName>
        <fullName evidence="1">Uncharacterized protein</fullName>
    </submittedName>
</protein>
<dbReference type="Proteomes" id="UP000007305">
    <property type="component" value="Chromosome 8"/>
</dbReference>
<proteinExistence type="predicted"/>
<dbReference type="Gramene" id="Zm00001eb339740_T001">
    <property type="protein sequence ID" value="Zm00001eb339740_P001"/>
    <property type="gene ID" value="Zm00001eb339740"/>
</dbReference>
<evidence type="ECO:0000313" key="2">
    <source>
        <dbReference type="Proteomes" id="UP000007305"/>
    </source>
</evidence>
<name>A0A804QJL7_MAIZE</name>
<evidence type="ECO:0000313" key="1">
    <source>
        <dbReference type="EnsemblPlants" id="Zm00001eb339740_P001"/>
    </source>
</evidence>
<dbReference type="InParanoid" id="A0A804QJL7"/>